<protein>
    <submittedName>
        <fullName evidence="1">Uncharacterized protein</fullName>
    </submittedName>
</protein>
<sequence length="140" mass="15756">MIEPVLPASSAASLLKYLLQWLRSLSRASDERKAACIHAIESVITGVRRTERYCRERDQGKVDPATEAELAAMWTELGFQLEALGVKKLAKRCNVNGQYWASPQKFSDEWWEQADIGLESVDKLARRIKAEIQVNGAPQP</sequence>
<organism evidence="1 2">
    <name type="scientific">Dechloromonas hankyongensis</name>
    <dbReference type="NCBI Taxonomy" id="2908002"/>
    <lineage>
        <taxon>Bacteria</taxon>
        <taxon>Pseudomonadati</taxon>
        <taxon>Pseudomonadota</taxon>
        <taxon>Betaproteobacteria</taxon>
        <taxon>Rhodocyclales</taxon>
        <taxon>Azonexaceae</taxon>
        <taxon>Dechloromonas</taxon>
    </lineage>
</organism>
<proteinExistence type="predicted"/>
<dbReference type="EMBL" id="JAKLTN010000001">
    <property type="protein sequence ID" value="MCG2575785.1"/>
    <property type="molecule type" value="Genomic_DNA"/>
</dbReference>
<dbReference type="Proteomes" id="UP001165384">
    <property type="component" value="Unassembled WGS sequence"/>
</dbReference>
<comment type="caution">
    <text evidence="1">The sequence shown here is derived from an EMBL/GenBank/DDBJ whole genome shotgun (WGS) entry which is preliminary data.</text>
</comment>
<reference evidence="1" key="1">
    <citation type="submission" date="2022-01" db="EMBL/GenBank/DDBJ databases">
        <authorList>
            <person name="Jo J.-H."/>
            <person name="Im W.-T."/>
        </authorList>
    </citation>
    <scope>NUCLEOTIDE SEQUENCE</scope>
    <source>
        <strain evidence="1">XY25</strain>
    </source>
</reference>
<keyword evidence="2" id="KW-1185">Reference proteome</keyword>
<name>A0ABS9JY00_9RHOO</name>
<evidence type="ECO:0000313" key="2">
    <source>
        <dbReference type="Proteomes" id="UP001165384"/>
    </source>
</evidence>
<gene>
    <name evidence="1" type="ORF">LZ012_02110</name>
</gene>
<dbReference type="RefSeq" id="WP_275707052.1">
    <property type="nucleotide sequence ID" value="NZ_JAKLTN010000001.1"/>
</dbReference>
<accession>A0ABS9JY00</accession>
<evidence type="ECO:0000313" key="1">
    <source>
        <dbReference type="EMBL" id="MCG2575785.1"/>
    </source>
</evidence>